<comment type="cofactor">
    <cofactor evidence="6 7">
        <name>Mg(2+)</name>
        <dbReference type="ChEBI" id="CHEBI:18420"/>
    </cofactor>
    <text evidence="6 7">Binds 1 Mg(2+) ion per subunit.</text>
</comment>
<sequence>MPFSEQEAGEKLKSFLLGTTNTPTPLDPGNFSMSTTSEPTVWTTLPPPSQQPQLDKDPSELATISEAYGQSSSTASLTSSVSSQYQYNSYPTSAQYAMYTSANPATYYQQMASNLRAQTTFPYTLAAPTYAYTGNYPVDYTATAAAYQNPYYNNIRGGAYPYSLNTAAAYASVANSLASDTVLGGTSSADVSSIGSATSSNFPLKEKKVKPKKKKTGSCSPGDETYARVFIWDLEDVALISRNFLASLTHSQSYPLGYAAAANNISHLMDGIAMSTFSDINEVLEGDVTNIEDAVVDETVMDGGPMDNLRGLDVMRRVAPKYAAFRQLYTEISTKTMSVDGFKQEQTVWNYDLLERVGMVTRAAELSQSAHHLQTIPNFGQRWQCAQRCMELVVKRSAESSDKYANVVLSNDGVVFGAAQLMIAGLSGAVPIENVYSVTKQGKESIFEKIQTRYGKKCSFVCVTSSDTAATAKRLSIPVWPLQSNNDLDKLLAAQTNYLLG</sequence>
<dbReference type="Proteomes" id="UP000005237">
    <property type="component" value="Unassembled WGS sequence"/>
</dbReference>
<dbReference type="PANTHER" id="PTHR10190:SF16">
    <property type="entry name" value="DEVELOPMENTAL PROTEIN EYES ABSENT"/>
    <property type="match status" value="1"/>
</dbReference>
<dbReference type="InterPro" id="IPR038102">
    <property type="entry name" value="EYA_dom_sf"/>
</dbReference>
<keyword evidence="6 7" id="KW-0479">Metal-binding</keyword>
<dbReference type="AlphaFoldDB" id="A0A8R1HM28"/>
<evidence type="ECO:0000256" key="1">
    <source>
        <dbReference type="ARBA" id="ARBA00010501"/>
    </source>
</evidence>
<keyword evidence="7" id="KW-0804">Transcription</keyword>
<evidence type="ECO:0000256" key="5">
    <source>
        <dbReference type="ARBA" id="ARBA00051722"/>
    </source>
</evidence>
<keyword evidence="2 7" id="KW-0378">Hydrolase</keyword>
<name>A0A8R1HM28_CAEJA</name>
<dbReference type="PANTHER" id="PTHR10190">
    <property type="entry name" value="EYES ABSENT"/>
    <property type="match status" value="1"/>
</dbReference>
<dbReference type="GO" id="GO:0004725">
    <property type="term" value="F:protein tyrosine phosphatase activity"/>
    <property type="evidence" value="ECO:0007669"/>
    <property type="project" value="UniProtKB-EC"/>
</dbReference>
<reference evidence="10" key="1">
    <citation type="submission" date="2010-08" db="EMBL/GenBank/DDBJ databases">
        <authorList>
            <consortium name="Caenorhabditis japonica Sequencing Consortium"/>
            <person name="Wilson R.K."/>
        </authorList>
    </citation>
    <scope>NUCLEOTIDE SEQUENCE [LARGE SCALE GENOMIC DNA]</scope>
    <source>
        <strain evidence="10">DF5081</strain>
    </source>
</reference>
<keyword evidence="3 6" id="KW-0460">Magnesium</keyword>
<dbReference type="FunFam" id="3.40.50.12350:FF:000007">
    <property type="entry name" value="Eyes absent homolog"/>
    <property type="match status" value="1"/>
</dbReference>
<comment type="similarity">
    <text evidence="1 7">Belongs to the HAD-like hydrolase superfamily. EYA family.</text>
</comment>
<evidence type="ECO:0000256" key="7">
    <source>
        <dbReference type="RuleBase" id="RU362036"/>
    </source>
</evidence>
<evidence type="ECO:0000256" key="6">
    <source>
        <dbReference type="PIRSR" id="PIRSR628472-2"/>
    </source>
</evidence>
<dbReference type="GO" id="GO:0045739">
    <property type="term" value="P:positive regulation of DNA repair"/>
    <property type="evidence" value="ECO:0007669"/>
    <property type="project" value="TreeGrafter"/>
</dbReference>
<dbReference type="GO" id="GO:2001240">
    <property type="term" value="P:negative regulation of extrinsic apoptotic signaling pathway in absence of ligand"/>
    <property type="evidence" value="ECO:0007669"/>
    <property type="project" value="TreeGrafter"/>
</dbReference>
<reference evidence="9" key="2">
    <citation type="submission" date="2022-06" db="UniProtKB">
        <authorList>
            <consortium name="EnsemblMetazoa"/>
        </authorList>
    </citation>
    <scope>IDENTIFICATION</scope>
    <source>
        <strain evidence="9">DF5081</strain>
    </source>
</reference>
<keyword evidence="4 7" id="KW-0904">Protein phosphatase</keyword>
<evidence type="ECO:0000313" key="10">
    <source>
        <dbReference type="Proteomes" id="UP000005237"/>
    </source>
</evidence>
<proteinExistence type="inferred from homology"/>
<protein>
    <recommendedName>
        <fullName evidence="7">Eyes absent homolog</fullName>
        <ecNumber evidence="7">3.1.3.48</ecNumber>
    </recommendedName>
</protein>
<evidence type="ECO:0000256" key="3">
    <source>
        <dbReference type="ARBA" id="ARBA00022842"/>
    </source>
</evidence>
<dbReference type="EC" id="3.1.3.48" evidence="7"/>
<organism evidence="9 10">
    <name type="scientific">Caenorhabditis japonica</name>
    <dbReference type="NCBI Taxonomy" id="281687"/>
    <lineage>
        <taxon>Eukaryota</taxon>
        <taxon>Metazoa</taxon>
        <taxon>Ecdysozoa</taxon>
        <taxon>Nematoda</taxon>
        <taxon>Chromadorea</taxon>
        <taxon>Rhabditida</taxon>
        <taxon>Rhabditina</taxon>
        <taxon>Rhabditomorpha</taxon>
        <taxon>Rhabditoidea</taxon>
        <taxon>Rhabditidae</taxon>
        <taxon>Peloderinae</taxon>
        <taxon>Caenorhabditis</taxon>
    </lineage>
</organism>
<feature type="binding site" evidence="6">
    <location>
        <position position="233"/>
    </location>
    <ligand>
        <name>Mg(2+)</name>
        <dbReference type="ChEBI" id="CHEBI:18420"/>
    </ligand>
</feature>
<accession>A0A8R1HM28</accession>
<evidence type="ECO:0000256" key="8">
    <source>
        <dbReference type="SAM" id="MobiDB-lite"/>
    </source>
</evidence>
<feature type="compositionally biased region" description="Polar residues" evidence="8">
    <location>
        <begin position="31"/>
        <end position="43"/>
    </location>
</feature>
<feature type="region of interest" description="Disordered" evidence="8">
    <location>
        <begin position="1"/>
        <end position="57"/>
    </location>
</feature>
<dbReference type="GO" id="GO:0030154">
    <property type="term" value="P:cell differentiation"/>
    <property type="evidence" value="ECO:0007669"/>
    <property type="project" value="TreeGrafter"/>
</dbReference>
<evidence type="ECO:0000256" key="4">
    <source>
        <dbReference type="ARBA" id="ARBA00022912"/>
    </source>
</evidence>
<keyword evidence="10" id="KW-1185">Reference proteome</keyword>
<evidence type="ECO:0000313" key="9">
    <source>
        <dbReference type="EnsemblMetazoa" id="CJA05538.1"/>
    </source>
</evidence>
<dbReference type="GO" id="GO:0046872">
    <property type="term" value="F:metal ion binding"/>
    <property type="evidence" value="ECO:0007669"/>
    <property type="project" value="UniProtKB-KW"/>
</dbReference>
<dbReference type="Gene3D" id="3.40.50.12350">
    <property type="match status" value="1"/>
</dbReference>
<comment type="catalytic activity">
    <reaction evidence="5 7">
        <text>O-phospho-L-tyrosyl-[protein] + H2O = L-tyrosyl-[protein] + phosphate</text>
        <dbReference type="Rhea" id="RHEA:10684"/>
        <dbReference type="Rhea" id="RHEA-COMP:10136"/>
        <dbReference type="Rhea" id="RHEA-COMP:20101"/>
        <dbReference type="ChEBI" id="CHEBI:15377"/>
        <dbReference type="ChEBI" id="CHEBI:43474"/>
        <dbReference type="ChEBI" id="CHEBI:46858"/>
        <dbReference type="ChEBI" id="CHEBI:61978"/>
        <dbReference type="EC" id="3.1.3.48"/>
    </reaction>
</comment>
<dbReference type="GO" id="GO:0005634">
    <property type="term" value="C:nucleus"/>
    <property type="evidence" value="ECO:0007669"/>
    <property type="project" value="TreeGrafter"/>
</dbReference>
<dbReference type="EnsemblMetazoa" id="CJA05538.1">
    <property type="protein sequence ID" value="CJA05538.1"/>
    <property type="gene ID" value="WBGene00124742"/>
</dbReference>
<keyword evidence="7" id="KW-0805">Transcription regulation</keyword>
<dbReference type="InterPro" id="IPR028472">
    <property type="entry name" value="EYA"/>
</dbReference>
<evidence type="ECO:0000256" key="2">
    <source>
        <dbReference type="ARBA" id="ARBA00022801"/>
    </source>
</evidence>